<dbReference type="GO" id="GO:0016787">
    <property type="term" value="F:hydrolase activity"/>
    <property type="evidence" value="ECO:0007669"/>
    <property type="project" value="UniProtKB-KW"/>
</dbReference>
<reference evidence="1" key="1">
    <citation type="submission" date="2020-10" db="EMBL/GenBank/DDBJ databases">
        <authorList>
            <person name="Gilroy R."/>
        </authorList>
    </citation>
    <scope>NUCLEOTIDE SEQUENCE</scope>
    <source>
        <strain evidence="1">10406</strain>
    </source>
</reference>
<protein>
    <submittedName>
        <fullName evidence="1">Glycosyl hydrolase family 43</fullName>
    </submittedName>
</protein>
<dbReference type="Gene3D" id="2.115.10.20">
    <property type="entry name" value="Glycosyl hydrolase domain, family 43"/>
    <property type="match status" value="2"/>
</dbReference>
<sequence length="315" mass="35013">MLDLSFDALVLAKFRVTADSPVIRHPLGPVIADPSLLTPDLSPDGRWHLFAHSLAGVRRYVSDDGFSFSGGRVLFRRAMRPDIKRVGGEYILTFERVQPLLPRGLTLLGGRWKSEIWVSRSPDLVTFSEPRPLLVHDGRDSERAGKGWALSNPFLLEDDGKFRLYYSSGLTFVKDCGFSEPTHICLAESDLPFAGYVKRPQPLISPDPSSELFNICSGCLKVYRLRDGYAGVQNGIYNKDGRSESAINLLRSDDGVKFEFVRTLIAPARDGSWMSQFVYASHLLLAPDGSLRLYFNARDRADITGTENIGVAVAE</sequence>
<organism evidence="1 2">
    <name type="scientific">Candidatus Limadaptatus stercoripullorum</name>
    <dbReference type="NCBI Taxonomy" id="2840846"/>
    <lineage>
        <taxon>Bacteria</taxon>
        <taxon>Bacillati</taxon>
        <taxon>Bacillota</taxon>
        <taxon>Clostridia</taxon>
        <taxon>Eubacteriales</taxon>
        <taxon>Candidatus Limadaptatus</taxon>
    </lineage>
</organism>
<proteinExistence type="predicted"/>
<gene>
    <name evidence="1" type="ORF">IAC73_00665</name>
</gene>
<dbReference type="InterPro" id="IPR023296">
    <property type="entry name" value="Glyco_hydro_beta-prop_sf"/>
</dbReference>
<dbReference type="EMBL" id="DVOE01000009">
    <property type="protein sequence ID" value="HIU98338.1"/>
    <property type="molecule type" value="Genomic_DNA"/>
</dbReference>
<evidence type="ECO:0000313" key="2">
    <source>
        <dbReference type="Proteomes" id="UP000886857"/>
    </source>
</evidence>
<dbReference type="Proteomes" id="UP000886857">
    <property type="component" value="Unassembled WGS sequence"/>
</dbReference>
<comment type="caution">
    <text evidence="1">The sequence shown here is derived from an EMBL/GenBank/DDBJ whole genome shotgun (WGS) entry which is preliminary data.</text>
</comment>
<evidence type="ECO:0000313" key="1">
    <source>
        <dbReference type="EMBL" id="HIU98338.1"/>
    </source>
</evidence>
<accession>A0A9D1N922</accession>
<dbReference type="SUPFAM" id="SSF75005">
    <property type="entry name" value="Arabinanase/levansucrase/invertase"/>
    <property type="match status" value="1"/>
</dbReference>
<reference evidence="1" key="2">
    <citation type="journal article" date="2021" name="PeerJ">
        <title>Extensive microbial diversity within the chicken gut microbiome revealed by metagenomics and culture.</title>
        <authorList>
            <person name="Gilroy R."/>
            <person name="Ravi A."/>
            <person name="Getino M."/>
            <person name="Pursley I."/>
            <person name="Horton D.L."/>
            <person name="Alikhan N.F."/>
            <person name="Baker D."/>
            <person name="Gharbi K."/>
            <person name="Hall N."/>
            <person name="Watson M."/>
            <person name="Adriaenssens E.M."/>
            <person name="Foster-Nyarko E."/>
            <person name="Jarju S."/>
            <person name="Secka A."/>
            <person name="Antonio M."/>
            <person name="Oren A."/>
            <person name="Chaudhuri R.R."/>
            <person name="La Ragione R."/>
            <person name="Hildebrand F."/>
            <person name="Pallen M.J."/>
        </authorList>
    </citation>
    <scope>NUCLEOTIDE SEQUENCE</scope>
    <source>
        <strain evidence="1">10406</strain>
    </source>
</reference>
<name>A0A9D1N922_9FIRM</name>
<keyword evidence="1" id="KW-0378">Hydrolase</keyword>
<dbReference type="AlphaFoldDB" id="A0A9D1N922"/>